<proteinExistence type="predicted"/>
<organism evidence="1 2">
    <name type="scientific">Acer yangbiense</name>
    <dbReference type="NCBI Taxonomy" id="1000413"/>
    <lineage>
        <taxon>Eukaryota</taxon>
        <taxon>Viridiplantae</taxon>
        <taxon>Streptophyta</taxon>
        <taxon>Embryophyta</taxon>
        <taxon>Tracheophyta</taxon>
        <taxon>Spermatophyta</taxon>
        <taxon>Magnoliopsida</taxon>
        <taxon>eudicotyledons</taxon>
        <taxon>Gunneridae</taxon>
        <taxon>Pentapetalae</taxon>
        <taxon>rosids</taxon>
        <taxon>malvids</taxon>
        <taxon>Sapindales</taxon>
        <taxon>Sapindaceae</taxon>
        <taxon>Hippocastanoideae</taxon>
        <taxon>Acereae</taxon>
        <taxon>Acer</taxon>
    </lineage>
</organism>
<evidence type="ECO:0000313" key="2">
    <source>
        <dbReference type="Proteomes" id="UP000323000"/>
    </source>
</evidence>
<reference evidence="2" key="1">
    <citation type="journal article" date="2019" name="Gigascience">
        <title>De novo genome assembly of the endangered Acer yangbiense, a plant species with extremely small populations endemic to Yunnan Province, China.</title>
        <authorList>
            <person name="Yang J."/>
            <person name="Wariss H.M."/>
            <person name="Tao L."/>
            <person name="Zhang R."/>
            <person name="Yun Q."/>
            <person name="Hollingsworth P."/>
            <person name="Dao Z."/>
            <person name="Luo G."/>
            <person name="Guo H."/>
            <person name="Ma Y."/>
            <person name="Sun W."/>
        </authorList>
    </citation>
    <scope>NUCLEOTIDE SEQUENCE [LARGE SCALE GENOMIC DNA]</scope>
    <source>
        <strain evidence="2">cv. Malutang</strain>
    </source>
</reference>
<dbReference type="Proteomes" id="UP000323000">
    <property type="component" value="Chromosome 12"/>
</dbReference>
<comment type="caution">
    <text evidence="1">The sequence shown here is derived from an EMBL/GenBank/DDBJ whole genome shotgun (WGS) entry which is preliminary data.</text>
</comment>
<gene>
    <name evidence="1" type="ORF">EZV62_024463</name>
</gene>
<sequence length="89" mass="9767">MVTIIPGLDNAPKDGVVGFEELEAWNAQQVIDRLSYRTQKEMELSDKNGDGESKLEWGMVKLDGGKSNLSMQMLIIKNGSLISQLSGVL</sequence>
<accession>A0A5C7GV68</accession>
<dbReference type="AlphaFoldDB" id="A0A5C7GV68"/>
<dbReference type="EMBL" id="VAHF01000012">
    <property type="protein sequence ID" value="TXG48588.1"/>
    <property type="molecule type" value="Genomic_DNA"/>
</dbReference>
<name>A0A5C7GV68_9ROSI</name>
<keyword evidence="2" id="KW-1185">Reference proteome</keyword>
<protein>
    <submittedName>
        <fullName evidence="1">Uncharacterized protein</fullName>
    </submittedName>
</protein>
<dbReference type="OrthoDB" id="293868at2759"/>
<evidence type="ECO:0000313" key="1">
    <source>
        <dbReference type="EMBL" id="TXG48588.1"/>
    </source>
</evidence>